<dbReference type="EMBL" id="JAENGY010001037">
    <property type="protein sequence ID" value="KAG6953290.1"/>
    <property type="molecule type" value="Genomic_DNA"/>
</dbReference>
<gene>
    <name evidence="1" type="ORF">JG688_00012899</name>
</gene>
<comment type="caution">
    <text evidence="1">The sequence shown here is derived from an EMBL/GenBank/DDBJ whole genome shotgun (WGS) entry which is preliminary data.</text>
</comment>
<keyword evidence="2" id="KW-1185">Reference proteome</keyword>
<proteinExistence type="predicted"/>
<protein>
    <recommendedName>
        <fullName evidence="3">HTH CENPB-type domain-containing protein</fullName>
    </recommendedName>
</protein>
<evidence type="ECO:0000313" key="2">
    <source>
        <dbReference type="Proteomes" id="UP000709295"/>
    </source>
</evidence>
<sequence length="166" mass="18766">MVRRPSSYTRLTLSQKHKLCAKAAAEVAWNPSDLATWATQAFKTTTPVGRSTVRGILKRKHEFDEVPETQLNRKRRCSADLRASDKLLLDRINEYKDWHGNCTVTGARVHSLAKITDGVREGTSRGWLYKFQQRTGLWFSLRHGESGSLDEAIVASGRQELKKVVA</sequence>
<organism evidence="1 2">
    <name type="scientific">Phytophthora aleatoria</name>
    <dbReference type="NCBI Taxonomy" id="2496075"/>
    <lineage>
        <taxon>Eukaryota</taxon>
        <taxon>Sar</taxon>
        <taxon>Stramenopiles</taxon>
        <taxon>Oomycota</taxon>
        <taxon>Peronosporomycetes</taxon>
        <taxon>Peronosporales</taxon>
        <taxon>Peronosporaceae</taxon>
        <taxon>Phytophthora</taxon>
    </lineage>
</organism>
<accession>A0A8J5J2D6</accession>
<evidence type="ECO:0008006" key="3">
    <source>
        <dbReference type="Google" id="ProtNLM"/>
    </source>
</evidence>
<evidence type="ECO:0000313" key="1">
    <source>
        <dbReference type="EMBL" id="KAG6953290.1"/>
    </source>
</evidence>
<dbReference type="Proteomes" id="UP000709295">
    <property type="component" value="Unassembled WGS sequence"/>
</dbReference>
<reference evidence="1" key="1">
    <citation type="submission" date="2021-01" db="EMBL/GenBank/DDBJ databases">
        <title>Phytophthora aleatoria, a newly-described species from Pinus radiata is distinct from Phytophthora cactorum isolates based on comparative genomics.</title>
        <authorList>
            <person name="Mcdougal R."/>
            <person name="Panda P."/>
            <person name="Williams N."/>
            <person name="Studholme D.J."/>
        </authorList>
    </citation>
    <scope>NUCLEOTIDE SEQUENCE</scope>
    <source>
        <strain evidence="1">NZFS 4037</strain>
    </source>
</reference>
<dbReference type="AlphaFoldDB" id="A0A8J5J2D6"/>
<name>A0A8J5J2D6_9STRA</name>